<evidence type="ECO:0000313" key="6">
    <source>
        <dbReference type="EMBL" id="PIR77594.1"/>
    </source>
</evidence>
<evidence type="ECO:0000256" key="3">
    <source>
        <dbReference type="ARBA" id="ARBA00023274"/>
    </source>
</evidence>
<proteinExistence type="inferred from homology"/>
<dbReference type="HAMAP" id="MF_00362">
    <property type="entry name" value="Ribosomal_uL10"/>
    <property type="match status" value="1"/>
</dbReference>
<dbReference type="Gene3D" id="6.10.250.290">
    <property type="match status" value="1"/>
</dbReference>
<evidence type="ECO:0000313" key="7">
    <source>
        <dbReference type="Proteomes" id="UP000228528"/>
    </source>
</evidence>
<name>A0A2M6P1M5_9BACT</name>
<evidence type="ECO:0000256" key="5">
    <source>
        <dbReference type="HAMAP-Rule" id="MF_00362"/>
    </source>
</evidence>
<comment type="function">
    <text evidence="5">Forms part of the ribosomal stalk, playing a central role in the interaction of the ribosome with GTP-bound translation factors.</text>
</comment>
<dbReference type="GO" id="GO:1990904">
    <property type="term" value="C:ribonucleoprotein complex"/>
    <property type="evidence" value="ECO:0007669"/>
    <property type="project" value="UniProtKB-KW"/>
</dbReference>
<evidence type="ECO:0000256" key="1">
    <source>
        <dbReference type="ARBA" id="ARBA00008889"/>
    </source>
</evidence>
<dbReference type="GO" id="GO:0006412">
    <property type="term" value="P:translation"/>
    <property type="evidence" value="ECO:0007669"/>
    <property type="project" value="UniProtKB-UniRule"/>
</dbReference>
<dbReference type="InterPro" id="IPR047865">
    <property type="entry name" value="Ribosomal_uL10_bac_type"/>
</dbReference>
<keyword evidence="2 5" id="KW-0689">Ribosomal protein</keyword>
<keyword evidence="3 5" id="KW-0687">Ribonucleoprotein</keyword>
<dbReference type="InterPro" id="IPR022973">
    <property type="entry name" value="Ribosomal_uL10_bac"/>
</dbReference>
<evidence type="ECO:0000256" key="4">
    <source>
        <dbReference type="ARBA" id="ARBA00035202"/>
    </source>
</evidence>
<gene>
    <name evidence="5 6" type="primary">rplJ</name>
    <name evidence="6" type="ORF">COU30_01570</name>
</gene>
<dbReference type="SUPFAM" id="SSF160369">
    <property type="entry name" value="Ribosomal protein L10-like"/>
    <property type="match status" value="1"/>
</dbReference>
<dbReference type="Gene3D" id="3.30.70.1730">
    <property type="match status" value="1"/>
</dbReference>
<comment type="caution">
    <text evidence="6">The sequence shown here is derived from an EMBL/GenBank/DDBJ whole genome shotgun (WGS) entry which is preliminary data.</text>
</comment>
<dbReference type="CDD" id="cd05797">
    <property type="entry name" value="Ribosomal_L10"/>
    <property type="match status" value="1"/>
</dbReference>
<accession>A0A2M6P1M5</accession>
<dbReference type="GO" id="GO:0005840">
    <property type="term" value="C:ribosome"/>
    <property type="evidence" value="ECO:0007669"/>
    <property type="project" value="UniProtKB-KW"/>
</dbReference>
<dbReference type="GO" id="GO:0070180">
    <property type="term" value="F:large ribosomal subunit rRNA binding"/>
    <property type="evidence" value="ECO:0007669"/>
    <property type="project" value="UniProtKB-UniRule"/>
</dbReference>
<dbReference type="EMBL" id="PFBW01000068">
    <property type="protein sequence ID" value="PIR77594.1"/>
    <property type="molecule type" value="Genomic_DNA"/>
</dbReference>
<dbReference type="AlphaFoldDB" id="A0A2M6P1M5"/>
<keyword evidence="5" id="KW-0694">RNA-binding</keyword>
<dbReference type="NCBIfam" id="NF000955">
    <property type="entry name" value="PRK00099.1-1"/>
    <property type="match status" value="1"/>
</dbReference>
<dbReference type="Pfam" id="PF00466">
    <property type="entry name" value="Ribosomal_L10"/>
    <property type="match status" value="1"/>
</dbReference>
<comment type="subunit">
    <text evidence="5">Part of the ribosomal stalk of the 50S ribosomal subunit. The N-terminus interacts with L11 and the large rRNA to form the base of the stalk. The C-terminus forms an elongated spine to which L12 dimers bind in a sequential fashion forming a multimeric L10(L12)X complex.</text>
</comment>
<evidence type="ECO:0000256" key="2">
    <source>
        <dbReference type="ARBA" id="ARBA00022980"/>
    </source>
</evidence>
<protein>
    <recommendedName>
        <fullName evidence="4 5">Large ribosomal subunit protein uL10</fullName>
    </recommendedName>
</protein>
<organism evidence="6 7">
    <name type="scientific">Candidatus Magasanikbacteria bacterium CG10_big_fil_rev_8_21_14_0_10_38_6</name>
    <dbReference type="NCBI Taxonomy" id="1974647"/>
    <lineage>
        <taxon>Bacteria</taxon>
        <taxon>Candidatus Magasanikiibacteriota</taxon>
    </lineage>
</organism>
<sequence>MAKTKQQKQSQIDGLTEGIKTAKSVVFANFQGLKVSEMEELRAECREQNINCMATKKTLVGRALKDAGMDVDTKIYQGGVAAFFGNEDEVAPAQIVAKYAKSHDVITLFGGILEGSYINADKVLELSKLPSKHQLLGQLVGTINAPVSGFVNVLAGNLRGLVGVLNNIKEQKA</sequence>
<reference evidence="7" key="1">
    <citation type="submission" date="2017-09" db="EMBL/GenBank/DDBJ databases">
        <title>Depth-based differentiation of microbial function through sediment-hosted aquifers and enrichment of novel symbionts in the deep terrestrial subsurface.</title>
        <authorList>
            <person name="Probst A.J."/>
            <person name="Ladd B."/>
            <person name="Jarett J.K."/>
            <person name="Geller-Mcgrath D.E."/>
            <person name="Sieber C.M.K."/>
            <person name="Emerson J.B."/>
            <person name="Anantharaman K."/>
            <person name="Thomas B.C."/>
            <person name="Malmstrom R."/>
            <person name="Stieglmeier M."/>
            <person name="Klingl A."/>
            <person name="Woyke T."/>
            <person name="Ryan C.M."/>
            <person name="Banfield J.F."/>
        </authorList>
    </citation>
    <scope>NUCLEOTIDE SEQUENCE [LARGE SCALE GENOMIC DNA]</scope>
</reference>
<dbReference type="InterPro" id="IPR001790">
    <property type="entry name" value="Ribosomal_uL10"/>
</dbReference>
<keyword evidence="5" id="KW-0699">rRNA-binding</keyword>
<dbReference type="InterPro" id="IPR043141">
    <property type="entry name" value="Ribosomal_uL10-like_sf"/>
</dbReference>
<dbReference type="PANTHER" id="PTHR11560">
    <property type="entry name" value="39S RIBOSOMAL PROTEIN L10, MITOCHONDRIAL"/>
    <property type="match status" value="1"/>
</dbReference>
<comment type="similarity">
    <text evidence="1 5">Belongs to the universal ribosomal protein uL10 family.</text>
</comment>
<dbReference type="Proteomes" id="UP000228528">
    <property type="component" value="Unassembled WGS sequence"/>
</dbReference>